<feature type="signal peptide" evidence="1">
    <location>
        <begin position="1"/>
        <end position="20"/>
    </location>
</feature>
<keyword evidence="1" id="KW-0732">Signal</keyword>
<dbReference type="EMBL" id="HE580268">
    <property type="protein sequence ID" value="CCD23476.1"/>
    <property type="molecule type" value="Genomic_DNA"/>
</dbReference>
<organism evidence="2 3">
    <name type="scientific">Naumovozyma dairenensis (strain ATCC 10597 / BCRC 20456 / CBS 421 / NBRC 0211 / NRRL Y-12639)</name>
    <name type="common">Saccharomyces dairenensis</name>
    <dbReference type="NCBI Taxonomy" id="1071378"/>
    <lineage>
        <taxon>Eukaryota</taxon>
        <taxon>Fungi</taxon>
        <taxon>Dikarya</taxon>
        <taxon>Ascomycota</taxon>
        <taxon>Saccharomycotina</taxon>
        <taxon>Saccharomycetes</taxon>
        <taxon>Saccharomycetales</taxon>
        <taxon>Saccharomycetaceae</taxon>
        <taxon>Naumovozyma</taxon>
    </lineage>
</organism>
<dbReference type="KEGG" id="ndi:NDAI_0B04420"/>
<accession>G0W6R5</accession>
<proteinExistence type="predicted"/>
<name>G0W6R5_NAUDC</name>
<protein>
    <recommendedName>
        <fullName evidence="4">FAS1 domain-containing protein</fullName>
    </recommendedName>
</protein>
<reference evidence="2 3" key="1">
    <citation type="journal article" date="2011" name="Proc. Natl. Acad. Sci. U.S.A.">
        <title>Evolutionary erosion of yeast sex chromosomes by mating-type switching accidents.</title>
        <authorList>
            <person name="Gordon J.L."/>
            <person name="Armisen D."/>
            <person name="Proux-Wera E."/>
            <person name="Oheigeartaigh S.S."/>
            <person name="Byrne K.P."/>
            <person name="Wolfe K.H."/>
        </authorList>
    </citation>
    <scope>NUCLEOTIDE SEQUENCE [LARGE SCALE GENOMIC DNA]</scope>
    <source>
        <strain evidence="3">ATCC 10597 / BCRC 20456 / CBS 421 / NBRC 0211 / NRRL Y-12639</strain>
    </source>
</reference>
<gene>
    <name evidence="2" type="primary">NDAI0B04420</name>
    <name evidence="2" type="ordered locus">NDAI_0B04420</name>
</gene>
<sequence length="294" mass="32286">MKSVFATIAFLSVIPTGSIAQALNSTISSNSLPNADYKPFHLEFDQDSIASLQKSLNVTNSVLNGPLPLRTIPTEDDKSVKFIIDLFNKTASTSPSIFKLSSDGALLTEQEEGVLLSDVSNITSFEETLKGFNITQDGILSFNGSNFWTIVSNLPDFTIAPVTDGTIIDTQMFSLKAVLDEEKLEKREEKISFEDIVNWNNTLLTDRNKTSNGINNDKFQYRREDNVTNEHVLFGHVKKDSNVVQICDGQVQAGNSSNVMPNASSVSIMVSDSAAMQKGVSLFTVFSLLMFAFI</sequence>
<dbReference type="Proteomes" id="UP000000689">
    <property type="component" value="Chromosome 2"/>
</dbReference>
<dbReference type="AlphaFoldDB" id="G0W6R5"/>
<dbReference type="RefSeq" id="XP_003668719.1">
    <property type="nucleotide sequence ID" value="XM_003668671.1"/>
</dbReference>
<evidence type="ECO:0000313" key="2">
    <source>
        <dbReference type="EMBL" id="CCD23476.1"/>
    </source>
</evidence>
<evidence type="ECO:0008006" key="4">
    <source>
        <dbReference type="Google" id="ProtNLM"/>
    </source>
</evidence>
<evidence type="ECO:0000313" key="3">
    <source>
        <dbReference type="Proteomes" id="UP000000689"/>
    </source>
</evidence>
<evidence type="ECO:0000256" key="1">
    <source>
        <dbReference type="SAM" id="SignalP"/>
    </source>
</evidence>
<dbReference type="GeneID" id="11496198"/>
<dbReference type="HOGENOM" id="CLU_946952_0_0_1"/>
<keyword evidence="3" id="KW-1185">Reference proteome</keyword>
<feature type="chain" id="PRO_5003410792" description="FAS1 domain-containing protein" evidence="1">
    <location>
        <begin position="21"/>
        <end position="294"/>
    </location>
</feature>